<gene>
    <name evidence="3" type="ORF">SELMODRAFT_235851</name>
</gene>
<dbReference type="InterPro" id="IPR029058">
    <property type="entry name" value="AB_hydrolase_fold"/>
</dbReference>
<dbReference type="HOGENOM" id="CLU_020336_35_1_1"/>
<dbReference type="OMA" id="LHDWGGM"/>
<sequence>MDAEPNCDSDERLRSGPFSFVTDNASSRGSLQMPNEPWQDGNVGVMMSQIKDKGRDFGSFMDVGEFSWFVRETGSKSAKKGTIVFLHGAPSQSYSYRNVMTQMADAGYRCIAPDWLGFGLSQAPQPVFRFSYTEEAYHEELNKVLAQVEVESPFILGFLVGSFGLTWALKNTERVSKLVILNTPLTPSAPLPGLFNQLRLPFLGEFISQDAMMAEKFIEKGSAYVLKVEKADVYRLPYLGSSGPGFALLEAARKVSFPSLMSTISAGFKSWSKPTLVAWGQEDKYLPKTQAMEFEKLNPDVIRTVLMEGAGHMPQEDWPEKVVEALAAFL</sequence>
<evidence type="ECO:0000313" key="3">
    <source>
        <dbReference type="EMBL" id="EFJ09176.1"/>
    </source>
</evidence>
<dbReference type="AlphaFoldDB" id="D8T2A8"/>
<organism evidence="4">
    <name type="scientific">Selaginella moellendorffii</name>
    <name type="common">Spikemoss</name>
    <dbReference type="NCBI Taxonomy" id="88036"/>
    <lineage>
        <taxon>Eukaryota</taxon>
        <taxon>Viridiplantae</taxon>
        <taxon>Streptophyta</taxon>
        <taxon>Embryophyta</taxon>
        <taxon>Tracheophyta</taxon>
        <taxon>Lycopodiopsida</taxon>
        <taxon>Selaginellales</taxon>
        <taxon>Selaginellaceae</taxon>
        <taxon>Selaginella</taxon>
    </lineage>
</organism>
<dbReference type="KEGG" id="smo:SELMODRAFT_235851"/>
<dbReference type="InParanoid" id="D8T2A8"/>
<protein>
    <recommendedName>
        <fullName evidence="2">AB hydrolase-1 domain-containing protein</fullName>
    </recommendedName>
</protein>
<dbReference type="eggNOG" id="KOG1454">
    <property type="taxonomic scope" value="Eukaryota"/>
</dbReference>
<dbReference type="GO" id="GO:0004806">
    <property type="term" value="F:triacylglycerol lipase activity"/>
    <property type="evidence" value="ECO:0000318"/>
    <property type="project" value="GO_Central"/>
</dbReference>
<dbReference type="Proteomes" id="UP000001514">
    <property type="component" value="Unassembled WGS sequence"/>
</dbReference>
<dbReference type="Gramene" id="EFJ09176">
    <property type="protein sequence ID" value="EFJ09176"/>
    <property type="gene ID" value="SELMODRAFT_235851"/>
</dbReference>
<dbReference type="InterPro" id="IPR050228">
    <property type="entry name" value="Carboxylesterase_BioH"/>
</dbReference>
<dbReference type="EMBL" id="GL377665">
    <property type="protein sequence ID" value="EFJ09176.1"/>
    <property type="molecule type" value="Genomic_DNA"/>
</dbReference>
<dbReference type="Pfam" id="PF00561">
    <property type="entry name" value="Abhydrolase_1"/>
    <property type="match status" value="1"/>
</dbReference>
<dbReference type="GO" id="GO:0019433">
    <property type="term" value="P:triglyceride catabolic process"/>
    <property type="evidence" value="ECO:0000318"/>
    <property type="project" value="GO_Central"/>
</dbReference>
<evidence type="ECO:0000313" key="4">
    <source>
        <dbReference type="Proteomes" id="UP000001514"/>
    </source>
</evidence>
<dbReference type="PANTHER" id="PTHR43194">
    <property type="entry name" value="HYDROLASE ALPHA/BETA FOLD FAMILY"/>
    <property type="match status" value="1"/>
</dbReference>
<dbReference type="PANTHER" id="PTHR43194:SF2">
    <property type="entry name" value="PEROXISOMAL MEMBRANE PROTEIN LPX1"/>
    <property type="match status" value="1"/>
</dbReference>
<dbReference type="InterPro" id="IPR000639">
    <property type="entry name" value="Epox_hydrolase-like"/>
</dbReference>
<dbReference type="PRINTS" id="PR00111">
    <property type="entry name" value="ABHYDROLASE"/>
</dbReference>
<feature type="compositionally biased region" description="Polar residues" evidence="1">
    <location>
        <begin position="21"/>
        <end position="33"/>
    </location>
</feature>
<feature type="region of interest" description="Disordered" evidence="1">
    <location>
        <begin position="1"/>
        <end position="38"/>
    </location>
</feature>
<evidence type="ECO:0000256" key="1">
    <source>
        <dbReference type="SAM" id="MobiDB-lite"/>
    </source>
</evidence>
<evidence type="ECO:0000259" key="2">
    <source>
        <dbReference type="Pfam" id="PF00561"/>
    </source>
</evidence>
<feature type="domain" description="AB hydrolase-1" evidence="2">
    <location>
        <begin position="82"/>
        <end position="190"/>
    </location>
</feature>
<proteinExistence type="predicted"/>
<dbReference type="STRING" id="88036.D8T2A8"/>
<dbReference type="Gene3D" id="3.40.50.1820">
    <property type="entry name" value="alpha/beta hydrolase"/>
    <property type="match status" value="1"/>
</dbReference>
<dbReference type="SUPFAM" id="SSF53474">
    <property type="entry name" value="alpha/beta-Hydrolases"/>
    <property type="match status" value="1"/>
</dbReference>
<keyword evidence="4" id="KW-1185">Reference proteome</keyword>
<dbReference type="FunCoup" id="D8T2A8">
    <property type="interactions" value="1196"/>
</dbReference>
<name>D8T2A8_SELML</name>
<dbReference type="InterPro" id="IPR000073">
    <property type="entry name" value="AB_hydrolase_1"/>
</dbReference>
<dbReference type="PRINTS" id="PR00412">
    <property type="entry name" value="EPOXHYDRLASE"/>
</dbReference>
<accession>D8T2A8</accession>
<reference evidence="3 4" key="1">
    <citation type="journal article" date="2011" name="Science">
        <title>The Selaginella genome identifies genetic changes associated with the evolution of vascular plants.</title>
        <authorList>
            <person name="Banks J.A."/>
            <person name="Nishiyama T."/>
            <person name="Hasebe M."/>
            <person name="Bowman J.L."/>
            <person name="Gribskov M."/>
            <person name="dePamphilis C."/>
            <person name="Albert V.A."/>
            <person name="Aono N."/>
            <person name="Aoyama T."/>
            <person name="Ambrose B.A."/>
            <person name="Ashton N.W."/>
            <person name="Axtell M.J."/>
            <person name="Barker E."/>
            <person name="Barker M.S."/>
            <person name="Bennetzen J.L."/>
            <person name="Bonawitz N.D."/>
            <person name="Chapple C."/>
            <person name="Cheng C."/>
            <person name="Correa L.G."/>
            <person name="Dacre M."/>
            <person name="DeBarry J."/>
            <person name="Dreyer I."/>
            <person name="Elias M."/>
            <person name="Engstrom E.M."/>
            <person name="Estelle M."/>
            <person name="Feng L."/>
            <person name="Finet C."/>
            <person name="Floyd S.K."/>
            <person name="Frommer W.B."/>
            <person name="Fujita T."/>
            <person name="Gramzow L."/>
            <person name="Gutensohn M."/>
            <person name="Harholt J."/>
            <person name="Hattori M."/>
            <person name="Heyl A."/>
            <person name="Hirai T."/>
            <person name="Hiwatashi Y."/>
            <person name="Ishikawa M."/>
            <person name="Iwata M."/>
            <person name="Karol K.G."/>
            <person name="Koehler B."/>
            <person name="Kolukisaoglu U."/>
            <person name="Kubo M."/>
            <person name="Kurata T."/>
            <person name="Lalonde S."/>
            <person name="Li K."/>
            <person name="Li Y."/>
            <person name="Litt A."/>
            <person name="Lyons E."/>
            <person name="Manning G."/>
            <person name="Maruyama T."/>
            <person name="Michael T.P."/>
            <person name="Mikami K."/>
            <person name="Miyazaki S."/>
            <person name="Morinaga S."/>
            <person name="Murata T."/>
            <person name="Mueller-Roeber B."/>
            <person name="Nelson D.R."/>
            <person name="Obara M."/>
            <person name="Oguri Y."/>
            <person name="Olmstead R.G."/>
            <person name="Onodera N."/>
            <person name="Petersen B.L."/>
            <person name="Pils B."/>
            <person name="Prigge M."/>
            <person name="Rensing S.A."/>
            <person name="Riano-Pachon D.M."/>
            <person name="Roberts A.W."/>
            <person name="Sato Y."/>
            <person name="Scheller H.V."/>
            <person name="Schulz B."/>
            <person name="Schulz C."/>
            <person name="Shakirov E.V."/>
            <person name="Shibagaki N."/>
            <person name="Shinohara N."/>
            <person name="Shippen D.E."/>
            <person name="Soerensen I."/>
            <person name="Sotooka R."/>
            <person name="Sugimoto N."/>
            <person name="Sugita M."/>
            <person name="Sumikawa N."/>
            <person name="Tanurdzic M."/>
            <person name="Theissen G."/>
            <person name="Ulvskov P."/>
            <person name="Wakazuki S."/>
            <person name="Weng J.K."/>
            <person name="Willats W.W."/>
            <person name="Wipf D."/>
            <person name="Wolf P.G."/>
            <person name="Yang L."/>
            <person name="Zimmer A.D."/>
            <person name="Zhu Q."/>
            <person name="Mitros T."/>
            <person name="Hellsten U."/>
            <person name="Loque D."/>
            <person name="Otillar R."/>
            <person name="Salamov A."/>
            <person name="Schmutz J."/>
            <person name="Shapiro H."/>
            <person name="Lindquist E."/>
            <person name="Lucas S."/>
            <person name="Rokhsar D."/>
            <person name="Grigoriev I.V."/>
        </authorList>
    </citation>
    <scope>NUCLEOTIDE SEQUENCE [LARGE SCALE GENOMIC DNA]</scope>
</reference>